<dbReference type="SUPFAM" id="SSF51735">
    <property type="entry name" value="NAD(P)-binding Rossmann-fold domains"/>
    <property type="match status" value="1"/>
</dbReference>
<dbReference type="AlphaFoldDB" id="A0A3G9IVU7"/>
<dbReference type="EMBL" id="AP019308">
    <property type="protein sequence ID" value="BBH20265.1"/>
    <property type="molecule type" value="Genomic_DNA"/>
</dbReference>
<dbReference type="InterPro" id="IPR036291">
    <property type="entry name" value="NAD(P)-bd_dom_sf"/>
</dbReference>
<protein>
    <recommendedName>
        <fullName evidence="5">Short chain dehydrogenase</fullName>
    </recommendedName>
</protein>
<proteinExistence type="inferred from homology"/>
<evidence type="ECO:0000256" key="2">
    <source>
        <dbReference type="ARBA" id="ARBA00023002"/>
    </source>
</evidence>
<name>A0A3G9IVU7_9BACL</name>
<dbReference type="Pfam" id="PF13561">
    <property type="entry name" value="adh_short_C2"/>
    <property type="match status" value="1"/>
</dbReference>
<sequence>MIFFLGERVSIGRLTAKCNEEDFDNVISVNLKGTWLCMKHEIQAMTLQGGGIIINTASIAGLIGLKHHAAYVASKPGIIGLTKTAAVEYASKGIRVNAVCPGTIHTAWVGRVTDKLNKAHPIGRTGTPQEVLFEPDGSDEDVLLREGAAGQLPGKRSAGGLPSDGRRNFRLKKLCNYLTYE</sequence>
<evidence type="ECO:0000313" key="4">
    <source>
        <dbReference type="Proteomes" id="UP000275368"/>
    </source>
</evidence>
<dbReference type="PANTHER" id="PTHR24321:SF8">
    <property type="entry name" value="ESTRADIOL 17-BETA-DEHYDROGENASE 8-RELATED"/>
    <property type="match status" value="1"/>
</dbReference>
<gene>
    <name evidence="3" type="ORF">Back11_16100</name>
</gene>
<evidence type="ECO:0000256" key="1">
    <source>
        <dbReference type="ARBA" id="ARBA00006484"/>
    </source>
</evidence>
<dbReference type="RefSeq" id="WP_197719126.1">
    <property type="nucleotide sequence ID" value="NZ_AP019308.1"/>
</dbReference>
<organism evidence="3 4">
    <name type="scientific">Paenibacillus baekrokdamisoli</name>
    <dbReference type="NCBI Taxonomy" id="1712516"/>
    <lineage>
        <taxon>Bacteria</taxon>
        <taxon>Bacillati</taxon>
        <taxon>Bacillota</taxon>
        <taxon>Bacilli</taxon>
        <taxon>Bacillales</taxon>
        <taxon>Paenibacillaceae</taxon>
        <taxon>Paenibacillus</taxon>
    </lineage>
</organism>
<dbReference type="PRINTS" id="PR00080">
    <property type="entry name" value="SDRFAMILY"/>
</dbReference>
<dbReference type="PANTHER" id="PTHR24321">
    <property type="entry name" value="DEHYDROGENASES, SHORT CHAIN"/>
    <property type="match status" value="1"/>
</dbReference>
<dbReference type="InterPro" id="IPR002347">
    <property type="entry name" value="SDR_fam"/>
</dbReference>
<dbReference type="KEGG" id="pbk:Back11_16100"/>
<dbReference type="CDD" id="cd05233">
    <property type="entry name" value="SDR_c"/>
    <property type="match status" value="1"/>
</dbReference>
<keyword evidence="2" id="KW-0560">Oxidoreductase</keyword>
<dbReference type="GO" id="GO:0016491">
    <property type="term" value="F:oxidoreductase activity"/>
    <property type="evidence" value="ECO:0007669"/>
    <property type="project" value="UniProtKB-KW"/>
</dbReference>
<accession>A0A3G9IVU7</accession>
<reference evidence="3 4" key="1">
    <citation type="submission" date="2018-11" db="EMBL/GenBank/DDBJ databases">
        <title>Complete genome sequence of Paenibacillus baekrokdamisoli strain KCTC 33723.</title>
        <authorList>
            <person name="Kang S.W."/>
            <person name="Lee K.C."/>
            <person name="Kim K.K."/>
            <person name="Kim J.S."/>
            <person name="Kim D.S."/>
            <person name="Ko S.H."/>
            <person name="Yang S.H."/>
            <person name="Lee J.S."/>
        </authorList>
    </citation>
    <scope>NUCLEOTIDE SEQUENCE [LARGE SCALE GENOMIC DNA]</scope>
    <source>
        <strain evidence="3 4">KCTC 33723</strain>
    </source>
</reference>
<comment type="similarity">
    <text evidence="1">Belongs to the short-chain dehydrogenases/reductases (SDR) family.</text>
</comment>
<dbReference type="Proteomes" id="UP000275368">
    <property type="component" value="Chromosome"/>
</dbReference>
<dbReference type="PRINTS" id="PR00081">
    <property type="entry name" value="GDHRDH"/>
</dbReference>
<evidence type="ECO:0008006" key="5">
    <source>
        <dbReference type="Google" id="ProtNLM"/>
    </source>
</evidence>
<evidence type="ECO:0000313" key="3">
    <source>
        <dbReference type="EMBL" id="BBH20265.1"/>
    </source>
</evidence>
<keyword evidence="4" id="KW-1185">Reference proteome</keyword>
<dbReference type="Gene3D" id="3.40.50.720">
    <property type="entry name" value="NAD(P)-binding Rossmann-like Domain"/>
    <property type="match status" value="1"/>
</dbReference>